<evidence type="ECO:0000256" key="1">
    <source>
        <dbReference type="ARBA" id="ARBA00022737"/>
    </source>
</evidence>
<name>A0A5C3KDU5_COPMA</name>
<dbReference type="Pfam" id="PF24883">
    <property type="entry name" value="NPHP3_N"/>
    <property type="match status" value="1"/>
</dbReference>
<dbReference type="InterPro" id="IPR056884">
    <property type="entry name" value="NPHP3-like_N"/>
</dbReference>
<feature type="compositionally biased region" description="Polar residues" evidence="2">
    <location>
        <begin position="17"/>
        <end position="32"/>
    </location>
</feature>
<keyword evidence="5" id="KW-1185">Reference proteome</keyword>
<dbReference type="AlphaFoldDB" id="A0A5C3KDU5"/>
<gene>
    <name evidence="4" type="ORF">FA15DRAFT_698143</name>
</gene>
<evidence type="ECO:0000313" key="5">
    <source>
        <dbReference type="Proteomes" id="UP000307440"/>
    </source>
</evidence>
<evidence type="ECO:0000259" key="3">
    <source>
        <dbReference type="Pfam" id="PF24883"/>
    </source>
</evidence>
<proteinExistence type="predicted"/>
<dbReference type="PANTHER" id="PTHR10039:SF17">
    <property type="entry name" value="FUNGAL STAND N-TERMINAL GOODBYE DOMAIN-CONTAINING PROTEIN-RELATED"/>
    <property type="match status" value="1"/>
</dbReference>
<dbReference type="Proteomes" id="UP000307440">
    <property type="component" value="Unassembled WGS sequence"/>
</dbReference>
<feature type="region of interest" description="Disordered" evidence="2">
    <location>
        <begin position="13"/>
        <end position="32"/>
    </location>
</feature>
<keyword evidence="1" id="KW-0677">Repeat</keyword>
<feature type="domain" description="Nephrocystin 3-like N-terminal" evidence="3">
    <location>
        <begin position="154"/>
        <end position="290"/>
    </location>
</feature>
<sequence length="655" mass="72719">MPGCFGSCSFWGKGKRGQSSTTGDQTELSTTPVSQAYREATSIHATPMDSTSIPSAGQVQATSTAAYAGNGPNQNLHGNGFFTSASGFSVINSHMVDYSVNISSLREARVNGLEKLLNHIAPSALYNSAERFDPPKCDENTRVRLLQELMSWQTTIEGSAKDGNLLAAFFFFAGDGQRNLLDPLIPTIAYQIAQRITEANEPIMLAVERNPTIFNLKMEAQAESLIIEPLRQAMSATGVSTANWPCTIFIDGIDECRGEENQSRLLSMVKAITLAFNNTDFRIKFLLASRPEYAMRTAISSKGIFGATDNFLHCIDLSKYDATADIRLYLKRHLRNIGNSSDYPLPSTGVWPSDEDIETLVANASGQFIYASTIVKYLSDRRRSPVKHLQLILSWRPGVLQKERPFAALDTLYTNIFVSAQETYSGSRDIDDPLVIVRYIRMLQLVEEEAKISVRISSLEGIMSLDQGELDIVISDLHSIVKSLGDHYRDPSLQLRFHHKSVSDFLGDSSRSGPLFVSLQTAAMQWLTRSTAWIEEADSTETRSWTNNPCGGEMSGAGSTAIAVVTIWNYCANKFWDRYLLNPDDELRYLGLLVTAQPSFWENIRLASIDSKRGLRTARGVVGRYLAQCEGEVFDICGSSVELHDLQEVLRKLKW</sequence>
<dbReference type="STRING" id="230819.A0A5C3KDU5"/>
<protein>
    <recommendedName>
        <fullName evidence="3">Nephrocystin 3-like N-terminal domain-containing protein</fullName>
    </recommendedName>
</protein>
<accession>A0A5C3KDU5</accession>
<organism evidence="4 5">
    <name type="scientific">Coprinopsis marcescibilis</name>
    <name type="common">Agaric fungus</name>
    <name type="synonym">Psathyrella marcescibilis</name>
    <dbReference type="NCBI Taxonomy" id="230819"/>
    <lineage>
        <taxon>Eukaryota</taxon>
        <taxon>Fungi</taxon>
        <taxon>Dikarya</taxon>
        <taxon>Basidiomycota</taxon>
        <taxon>Agaricomycotina</taxon>
        <taxon>Agaricomycetes</taxon>
        <taxon>Agaricomycetidae</taxon>
        <taxon>Agaricales</taxon>
        <taxon>Agaricineae</taxon>
        <taxon>Psathyrellaceae</taxon>
        <taxon>Coprinopsis</taxon>
    </lineage>
</organism>
<reference evidence="4 5" key="1">
    <citation type="journal article" date="2019" name="Nat. Ecol. Evol.">
        <title>Megaphylogeny resolves global patterns of mushroom evolution.</title>
        <authorList>
            <person name="Varga T."/>
            <person name="Krizsan K."/>
            <person name="Foldi C."/>
            <person name="Dima B."/>
            <person name="Sanchez-Garcia M."/>
            <person name="Sanchez-Ramirez S."/>
            <person name="Szollosi G.J."/>
            <person name="Szarkandi J.G."/>
            <person name="Papp V."/>
            <person name="Albert L."/>
            <person name="Andreopoulos W."/>
            <person name="Angelini C."/>
            <person name="Antonin V."/>
            <person name="Barry K.W."/>
            <person name="Bougher N.L."/>
            <person name="Buchanan P."/>
            <person name="Buyck B."/>
            <person name="Bense V."/>
            <person name="Catcheside P."/>
            <person name="Chovatia M."/>
            <person name="Cooper J."/>
            <person name="Damon W."/>
            <person name="Desjardin D."/>
            <person name="Finy P."/>
            <person name="Geml J."/>
            <person name="Haridas S."/>
            <person name="Hughes K."/>
            <person name="Justo A."/>
            <person name="Karasinski D."/>
            <person name="Kautmanova I."/>
            <person name="Kiss B."/>
            <person name="Kocsube S."/>
            <person name="Kotiranta H."/>
            <person name="LaButti K.M."/>
            <person name="Lechner B.E."/>
            <person name="Liimatainen K."/>
            <person name="Lipzen A."/>
            <person name="Lukacs Z."/>
            <person name="Mihaltcheva S."/>
            <person name="Morgado L.N."/>
            <person name="Niskanen T."/>
            <person name="Noordeloos M.E."/>
            <person name="Ohm R.A."/>
            <person name="Ortiz-Santana B."/>
            <person name="Ovrebo C."/>
            <person name="Racz N."/>
            <person name="Riley R."/>
            <person name="Savchenko A."/>
            <person name="Shiryaev A."/>
            <person name="Soop K."/>
            <person name="Spirin V."/>
            <person name="Szebenyi C."/>
            <person name="Tomsovsky M."/>
            <person name="Tulloss R.E."/>
            <person name="Uehling J."/>
            <person name="Grigoriev I.V."/>
            <person name="Vagvolgyi C."/>
            <person name="Papp T."/>
            <person name="Martin F.M."/>
            <person name="Miettinen O."/>
            <person name="Hibbett D.S."/>
            <person name="Nagy L.G."/>
        </authorList>
    </citation>
    <scope>NUCLEOTIDE SEQUENCE [LARGE SCALE GENOMIC DNA]</scope>
    <source>
        <strain evidence="4 5">CBS 121175</strain>
    </source>
</reference>
<evidence type="ECO:0000313" key="4">
    <source>
        <dbReference type="EMBL" id="TFK18201.1"/>
    </source>
</evidence>
<dbReference type="EMBL" id="ML210421">
    <property type="protein sequence ID" value="TFK18201.1"/>
    <property type="molecule type" value="Genomic_DNA"/>
</dbReference>
<dbReference type="OrthoDB" id="3039175at2759"/>
<evidence type="ECO:0000256" key="2">
    <source>
        <dbReference type="SAM" id="MobiDB-lite"/>
    </source>
</evidence>
<dbReference type="PANTHER" id="PTHR10039">
    <property type="entry name" value="AMELOGENIN"/>
    <property type="match status" value="1"/>
</dbReference>